<keyword evidence="2" id="KW-0472">Membrane</keyword>
<sequence>MLFSSLALSILFARAGFGLQVTEGSPCEEKCLKPARNTTPDDIVCRDFEFNERPGSNFQECVKCELKSPYSRLRTFEQFDTDVKWGLYNLRYAFSSCVFGYPEEKTQALSTPCQVACDSLGPAIKRNLVDPGPSNMHYFCGMKVFDDGIITKCASCFNLTDSEKYLANFIEAIRQGCHANLPNNVPFIIDPDRIFKAKLLPPKFKFPKVEGPAKQKSQVKNLVLIIVFSILGFLLLMVCACAGCIFYICRRRRKAKRRNQPTYLHERWDDTSIMSPVHRQLRRSWGEPSPYQPEFTGPYAEYGNQNYASTNEAHQDIKYPVEAYAMDTHPSTTPQFATVSPKSKLSSPKLSAAPPPRKSTNG</sequence>
<proteinExistence type="predicted"/>
<dbReference type="EMBL" id="LZYO01000244">
    <property type="protein sequence ID" value="ODH23056.1"/>
    <property type="molecule type" value="Genomic_DNA"/>
</dbReference>
<organism evidence="4 5">
    <name type="scientific">Paracoccidioides brasiliensis</name>
    <dbReference type="NCBI Taxonomy" id="121759"/>
    <lineage>
        <taxon>Eukaryota</taxon>
        <taxon>Fungi</taxon>
        <taxon>Dikarya</taxon>
        <taxon>Ascomycota</taxon>
        <taxon>Pezizomycotina</taxon>
        <taxon>Eurotiomycetes</taxon>
        <taxon>Eurotiomycetidae</taxon>
        <taxon>Onygenales</taxon>
        <taxon>Ajellomycetaceae</taxon>
        <taxon>Paracoccidioides</taxon>
    </lineage>
</organism>
<evidence type="ECO:0000256" key="3">
    <source>
        <dbReference type="SAM" id="SignalP"/>
    </source>
</evidence>
<keyword evidence="2" id="KW-0812">Transmembrane</keyword>
<accession>A0A1D2JAE7</accession>
<feature type="compositionally biased region" description="Pro residues" evidence="1">
    <location>
        <begin position="353"/>
        <end position="362"/>
    </location>
</feature>
<gene>
    <name evidence="4" type="ORF">ACO22_05435</name>
</gene>
<keyword evidence="3" id="KW-0732">Signal</keyword>
<feature type="compositionally biased region" description="Low complexity" evidence="1">
    <location>
        <begin position="340"/>
        <end position="352"/>
    </location>
</feature>
<feature type="transmembrane region" description="Helical" evidence="2">
    <location>
        <begin position="222"/>
        <end position="249"/>
    </location>
</feature>
<feature type="region of interest" description="Disordered" evidence="1">
    <location>
        <begin position="329"/>
        <end position="362"/>
    </location>
</feature>
<keyword evidence="2" id="KW-1133">Transmembrane helix</keyword>
<dbReference type="VEuPathDB" id="FungiDB:PADG_03083"/>
<feature type="signal peptide" evidence="3">
    <location>
        <begin position="1"/>
        <end position="18"/>
    </location>
</feature>
<feature type="compositionally biased region" description="Polar residues" evidence="1">
    <location>
        <begin position="329"/>
        <end position="338"/>
    </location>
</feature>
<evidence type="ECO:0000256" key="2">
    <source>
        <dbReference type="SAM" id="Phobius"/>
    </source>
</evidence>
<comment type="caution">
    <text evidence="4">The sequence shown here is derived from an EMBL/GenBank/DDBJ whole genome shotgun (WGS) entry which is preliminary data.</text>
</comment>
<reference evidence="4 5" key="1">
    <citation type="submission" date="2016-06" db="EMBL/GenBank/DDBJ databases">
        <authorList>
            <person name="Kjaerup R.B."/>
            <person name="Dalgaard T.S."/>
            <person name="Juul-Madsen H.R."/>
        </authorList>
    </citation>
    <scope>NUCLEOTIDE SEQUENCE [LARGE SCALE GENOMIC DNA]</scope>
    <source>
        <strain evidence="4 5">Pb300</strain>
    </source>
</reference>
<name>A0A1D2JAE7_PARBR</name>
<dbReference type="AlphaFoldDB" id="A0A1D2JAE7"/>
<feature type="chain" id="PRO_5008902348" description="WSC domain-containing protein" evidence="3">
    <location>
        <begin position="19"/>
        <end position="362"/>
    </location>
</feature>
<dbReference type="VEuPathDB" id="FungiDB:PABG_00648"/>
<evidence type="ECO:0000256" key="1">
    <source>
        <dbReference type="SAM" id="MobiDB-lite"/>
    </source>
</evidence>
<evidence type="ECO:0000313" key="5">
    <source>
        <dbReference type="Proteomes" id="UP000242814"/>
    </source>
</evidence>
<evidence type="ECO:0008006" key="6">
    <source>
        <dbReference type="Google" id="ProtNLM"/>
    </source>
</evidence>
<protein>
    <recommendedName>
        <fullName evidence="6">WSC domain-containing protein</fullName>
    </recommendedName>
</protein>
<dbReference type="Proteomes" id="UP000242814">
    <property type="component" value="Unassembled WGS sequence"/>
</dbReference>
<evidence type="ECO:0000313" key="4">
    <source>
        <dbReference type="EMBL" id="ODH23056.1"/>
    </source>
</evidence>